<dbReference type="Proteomes" id="UP000077407">
    <property type="component" value="Unassembled WGS sequence"/>
</dbReference>
<keyword evidence="1" id="KW-1133">Transmembrane helix</keyword>
<name>A0A166S7X9_9CLOT</name>
<reference evidence="3 4" key="1">
    <citation type="journal article" date="2015" name="Biotechnol. Bioeng.">
        <title>Genome sequence and phenotypic characterization of Caulobacter segnis.</title>
        <authorList>
            <person name="Patel S."/>
            <person name="Fletcher B."/>
            <person name="Scott D.C."/>
            <person name="Ely B."/>
        </authorList>
    </citation>
    <scope>NUCLEOTIDE SEQUENCE [LARGE SCALE GENOMIC DNA]</scope>
    <source>
        <strain evidence="3 4">ERI-2</strain>
    </source>
</reference>
<evidence type="ECO:0000259" key="2">
    <source>
        <dbReference type="Pfam" id="PF13349"/>
    </source>
</evidence>
<feature type="transmembrane region" description="Helical" evidence="1">
    <location>
        <begin position="7"/>
        <end position="30"/>
    </location>
</feature>
<sequence>MNRNRSLIKVLIVMWAVIAAAGLSFLIYGFSHGEGFPIFEYGNRITGARYFVQKSESTSVNNCSKISLGFSRGDVIVQTTDESNLKVVQSASGKLKDGEKFAIEKQGNNIEIRRRDENKVFHNKFVNIFDGFNRNEKIELYVPKSYAKDLDISTTSGDILFNSDMKLNDVNCIQSSGDFKMNGSITGNNIDIKTTSGDIGIASLDSKYYNIQTASGDISVKSISGSGNAKIVSGDIKMNYKSIDEYAKVSSTSGDVKMVLPQNLSFKFEGKCTSGDIKGDFPLTYENNRKSKASAQVGNGPYKTINASTVSGDIDVSSK</sequence>
<dbReference type="RefSeq" id="WP_063554052.1">
    <property type="nucleotide sequence ID" value="NZ_LITT01000004.1"/>
</dbReference>
<gene>
    <name evidence="3" type="ORF">WY13_00424</name>
</gene>
<evidence type="ECO:0000313" key="4">
    <source>
        <dbReference type="Proteomes" id="UP000077407"/>
    </source>
</evidence>
<evidence type="ECO:0000256" key="1">
    <source>
        <dbReference type="SAM" id="Phobius"/>
    </source>
</evidence>
<proteinExistence type="predicted"/>
<evidence type="ECO:0000313" key="3">
    <source>
        <dbReference type="EMBL" id="OAA91780.1"/>
    </source>
</evidence>
<dbReference type="OrthoDB" id="2064627at2"/>
<dbReference type="PATRIC" id="fig|1538.10.peg.919"/>
<feature type="domain" description="DUF4097" evidence="2">
    <location>
        <begin position="63"/>
        <end position="316"/>
    </location>
</feature>
<dbReference type="Pfam" id="PF13349">
    <property type="entry name" value="DUF4097"/>
    <property type="match status" value="1"/>
</dbReference>
<dbReference type="InterPro" id="IPR025164">
    <property type="entry name" value="Toastrack_DUF4097"/>
</dbReference>
<protein>
    <recommendedName>
        <fullName evidence="2">DUF4097 domain-containing protein</fullName>
    </recommendedName>
</protein>
<dbReference type="EMBL" id="LITT01000004">
    <property type="protein sequence ID" value="OAA91780.1"/>
    <property type="molecule type" value="Genomic_DNA"/>
</dbReference>
<keyword evidence="1" id="KW-0472">Membrane</keyword>
<accession>A0A166S7X9</accession>
<dbReference type="AlphaFoldDB" id="A0A166S7X9"/>
<keyword evidence="1" id="KW-0812">Transmembrane</keyword>
<organism evidence="3 4">
    <name type="scientific">Clostridium ljungdahlii</name>
    <dbReference type="NCBI Taxonomy" id="1538"/>
    <lineage>
        <taxon>Bacteria</taxon>
        <taxon>Bacillati</taxon>
        <taxon>Bacillota</taxon>
        <taxon>Clostridia</taxon>
        <taxon>Eubacteriales</taxon>
        <taxon>Clostridiaceae</taxon>
        <taxon>Clostridium</taxon>
    </lineage>
</organism>
<comment type="caution">
    <text evidence="3">The sequence shown here is derived from an EMBL/GenBank/DDBJ whole genome shotgun (WGS) entry which is preliminary data.</text>
</comment>